<protein>
    <submittedName>
        <fullName evidence="1">Putative kDa family member</fullName>
    </submittedName>
</protein>
<reference evidence="1" key="1">
    <citation type="submission" date="2020-03" db="EMBL/GenBank/DDBJ databases">
        <title>A transcriptome and proteome of the tick Rhipicephalus microplus shaped by the genetic composition of its hosts and developmental stage.</title>
        <authorList>
            <person name="Garcia G.R."/>
            <person name="Ribeiro J.M.C."/>
            <person name="Maruyama S.R."/>
            <person name="Gardinasse L.G."/>
            <person name="Nelson K."/>
            <person name="Ferreira B.R."/>
            <person name="Andrade T.G."/>
            <person name="Santos I.K.F.M."/>
        </authorList>
    </citation>
    <scope>NUCLEOTIDE SEQUENCE</scope>
    <source>
        <strain evidence="1">NSGR</strain>
        <tissue evidence="1">Salivary glands</tissue>
    </source>
</reference>
<dbReference type="AlphaFoldDB" id="A0A6G5A793"/>
<name>A0A6G5A793_RHIMP</name>
<organism evidence="1">
    <name type="scientific">Rhipicephalus microplus</name>
    <name type="common">Cattle tick</name>
    <name type="synonym">Boophilus microplus</name>
    <dbReference type="NCBI Taxonomy" id="6941"/>
    <lineage>
        <taxon>Eukaryota</taxon>
        <taxon>Metazoa</taxon>
        <taxon>Ecdysozoa</taxon>
        <taxon>Arthropoda</taxon>
        <taxon>Chelicerata</taxon>
        <taxon>Arachnida</taxon>
        <taxon>Acari</taxon>
        <taxon>Parasitiformes</taxon>
        <taxon>Ixodida</taxon>
        <taxon>Ixodoidea</taxon>
        <taxon>Ixodidae</taxon>
        <taxon>Rhipicephalinae</taxon>
        <taxon>Rhipicephalus</taxon>
        <taxon>Boophilus</taxon>
    </lineage>
</organism>
<proteinExistence type="predicted"/>
<accession>A0A6G5A793</accession>
<dbReference type="EMBL" id="GIKN01003840">
    <property type="protein sequence ID" value="NIE46113.1"/>
    <property type="molecule type" value="Transcribed_RNA"/>
</dbReference>
<evidence type="ECO:0000313" key="1">
    <source>
        <dbReference type="EMBL" id="NIE46113.1"/>
    </source>
</evidence>
<sequence>MLQWQTRSTSFYLLSSVRFISRVSLRKKTLLIGKTGCLLGAVPILPGQTLELRCPCANVSCHDGLKRIIVSWCDNPQTPLIDSKAE</sequence>